<dbReference type="Pfam" id="PF12819">
    <property type="entry name" value="Malectin_like"/>
    <property type="match status" value="1"/>
</dbReference>
<feature type="transmembrane region" description="Helical" evidence="14">
    <location>
        <begin position="468"/>
        <end position="491"/>
    </location>
</feature>
<keyword evidence="6 12" id="KW-0547">Nucleotide-binding</keyword>
<evidence type="ECO:0000313" key="17">
    <source>
        <dbReference type="Proteomes" id="UP001064489"/>
    </source>
</evidence>
<evidence type="ECO:0000256" key="6">
    <source>
        <dbReference type="ARBA" id="ARBA00022741"/>
    </source>
</evidence>
<name>A0AAD5IY23_ACENE</name>
<dbReference type="Proteomes" id="UP001064489">
    <property type="component" value="Chromosome 4"/>
</dbReference>
<dbReference type="Gene3D" id="2.60.120.430">
    <property type="entry name" value="Galactose-binding lectin"/>
    <property type="match status" value="2"/>
</dbReference>
<organism evidence="16 17">
    <name type="scientific">Acer negundo</name>
    <name type="common">Box elder</name>
    <dbReference type="NCBI Taxonomy" id="4023"/>
    <lineage>
        <taxon>Eukaryota</taxon>
        <taxon>Viridiplantae</taxon>
        <taxon>Streptophyta</taxon>
        <taxon>Embryophyta</taxon>
        <taxon>Tracheophyta</taxon>
        <taxon>Spermatophyta</taxon>
        <taxon>Magnoliopsida</taxon>
        <taxon>eudicotyledons</taxon>
        <taxon>Gunneridae</taxon>
        <taxon>Pentapetalae</taxon>
        <taxon>rosids</taxon>
        <taxon>malvids</taxon>
        <taxon>Sapindales</taxon>
        <taxon>Sapindaceae</taxon>
        <taxon>Hippocastanoideae</taxon>
        <taxon>Acereae</taxon>
        <taxon>Acer</taxon>
    </lineage>
</organism>
<dbReference type="InterPro" id="IPR024788">
    <property type="entry name" value="Malectin-like_Carb-bd_dom"/>
</dbReference>
<dbReference type="GO" id="GO:0010038">
    <property type="term" value="P:response to metal ion"/>
    <property type="evidence" value="ECO:0007669"/>
    <property type="project" value="UniProtKB-ARBA"/>
</dbReference>
<proteinExistence type="predicted"/>
<dbReference type="AlphaFoldDB" id="A0AAD5IY23"/>
<evidence type="ECO:0000256" key="10">
    <source>
        <dbReference type="ARBA" id="ARBA00023136"/>
    </source>
</evidence>
<evidence type="ECO:0000256" key="11">
    <source>
        <dbReference type="ARBA" id="ARBA00023180"/>
    </source>
</evidence>
<evidence type="ECO:0000256" key="1">
    <source>
        <dbReference type="ARBA" id="ARBA00004479"/>
    </source>
</evidence>
<feature type="binding site" evidence="12">
    <location>
        <position position="585"/>
    </location>
    <ligand>
        <name>ATP</name>
        <dbReference type="ChEBI" id="CHEBI:30616"/>
    </ligand>
</feature>
<keyword evidence="2" id="KW-0723">Serine/threonine-protein kinase</keyword>
<dbReference type="FunFam" id="1.10.510.10:FF:000252">
    <property type="entry name" value="Receptor-like protein kinase FERONIA"/>
    <property type="match status" value="1"/>
</dbReference>
<keyword evidence="11" id="KW-0325">Glycoprotein</keyword>
<dbReference type="InterPro" id="IPR045272">
    <property type="entry name" value="ANXUR1/2-like"/>
</dbReference>
<evidence type="ECO:0000256" key="14">
    <source>
        <dbReference type="SAM" id="Phobius"/>
    </source>
</evidence>
<dbReference type="SMART" id="SM00220">
    <property type="entry name" value="S_TKc"/>
    <property type="match status" value="1"/>
</dbReference>
<keyword evidence="17" id="KW-1185">Reference proteome</keyword>
<keyword evidence="9 14" id="KW-1133">Transmembrane helix</keyword>
<dbReference type="FunFam" id="2.60.120.430:FF:000007">
    <property type="entry name" value="FERONIA receptor-like kinase"/>
    <property type="match status" value="1"/>
</dbReference>
<dbReference type="FunFam" id="3.30.200.20:FF:000039">
    <property type="entry name" value="receptor-like protein kinase FERONIA"/>
    <property type="match status" value="1"/>
</dbReference>
<evidence type="ECO:0000256" key="7">
    <source>
        <dbReference type="ARBA" id="ARBA00022777"/>
    </source>
</evidence>
<keyword evidence="4 14" id="KW-0812">Transmembrane</keyword>
<dbReference type="CDD" id="cd14066">
    <property type="entry name" value="STKc_IRAK"/>
    <property type="match status" value="1"/>
</dbReference>
<dbReference type="GO" id="GO:0004674">
    <property type="term" value="F:protein serine/threonine kinase activity"/>
    <property type="evidence" value="ECO:0007669"/>
    <property type="project" value="UniProtKB-KW"/>
</dbReference>
<evidence type="ECO:0000256" key="2">
    <source>
        <dbReference type="ARBA" id="ARBA00022527"/>
    </source>
</evidence>
<dbReference type="PROSITE" id="PS50011">
    <property type="entry name" value="PROTEIN_KINASE_DOM"/>
    <property type="match status" value="1"/>
</dbReference>
<dbReference type="PANTHER" id="PTHR34590:SF15">
    <property type="entry name" value="PROTEIN KINASE DOMAIN-CONTAINING PROTEIN"/>
    <property type="match status" value="1"/>
</dbReference>
<dbReference type="GO" id="GO:0004714">
    <property type="term" value="F:transmembrane receptor protein tyrosine kinase activity"/>
    <property type="evidence" value="ECO:0007669"/>
    <property type="project" value="InterPro"/>
</dbReference>
<dbReference type="GO" id="GO:0005524">
    <property type="term" value="F:ATP binding"/>
    <property type="evidence" value="ECO:0007669"/>
    <property type="project" value="UniProtKB-UniRule"/>
</dbReference>
<dbReference type="GO" id="GO:0016020">
    <property type="term" value="C:membrane"/>
    <property type="evidence" value="ECO:0007669"/>
    <property type="project" value="UniProtKB-SubCell"/>
</dbReference>
<reference evidence="16" key="2">
    <citation type="submission" date="2023-02" db="EMBL/GenBank/DDBJ databases">
        <authorList>
            <person name="Swenson N.G."/>
            <person name="Wegrzyn J.L."/>
            <person name="Mcevoy S.L."/>
        </authorList>
    </citation>
    <scope>NUCLEOTIDE SEQUENCE</scope>
    <source>
        <strain evidence="16">91603</strain>
        <tissue evidence="16">Leaf</tissue>
    </source>
</reference>
<comment type="subcellular location">
    <subcellularLocation>
        <location evidence="1">Membrane</location>
        <topology evidence="1">Single-pass type I membrane protein</topology>
    </subcellularLocation>
</comment>
<evidence type="ECO:0000256" key="13">
    <source>
        <dbReference type="SAM" id="MobiDB-lite"/>
    </source>
</evidence>
<dbReference type="Pfam" id="PF07714">
    <property type="entry name" value="PK_Tyr_Ser-Thr"/>
    <property type="match status" value="1"/>
</dbReference>
<keyword evidence="10 14" id="KW-0472">Membrane</keyword>
<gene>
    <name evidence="16" type="ORF">LWI28_002040</name>
</gene>
<evidence type="ECO:0000313" key="16">
    <source>
        <dbReference type="EMBL" id="KAI9180179.1"/>
    </source>
</evidence>
<keyword evidence="8 12" id="KW-0067">ATP-binding</keyword>
<comment type="caution">
    <text evidence="16">The sequence shown here is derived from an EMBL/GenBank/DDBJ whole genome shotgun (WGS) entry which is preliminary data.</text>
</comment>
<evidence type="ECO:0000256" key="12">
    <source>
        <dbReference type="PROSITE-ProRule" id="PRU10141"/>
    </source>
</evidence>
<keyword evidence="5" id="KW-0732">Signal</keyword>
<evidence type="ECO:0000256" key="5">
    <source>
        <dbReference type="ARBA" id="ARBA00022729"/>
    </source>
</evidence>
<reference evidence="16" key="1">
    <citation type="journal article" date="2022" name="Plant J.">
        <title>Strategies of tolerance reflected in two North American maple genomes.</title>
        <authorList>
            <person name="McEvoy S.L."/>
            <person name="Sezen U.U."/>
            <person name="Trouern-Trend A."/>
            <person name="McMahon S.M."/>
            <person name="Schaberg P.G."/>
            <person name="Yang J."/>
            <person name="Wegrzyn J.L."/>
            <person name="Swenson N.G."/>
        </authorList>
    </citation>
    <scope>NUCLEOTIDE SEQUENCE</scope>
    <source>
        <strain evidence="16">91603</strain>
    </source>
</reference>
<keyword evidence="3" id="KW-0808">Transferase</keyword>
<feature type="region of interest" description="Disordered" evidence="13">
    <location>
        <begin position="439"/>
        <end position="460"/>
    </location>
</feature>
<dbReference type="InterPro" id="IPR001245">
    <property type="entry name" value="Ser-Thr/Tyr_kinase_cat_dom"/>
</dbReference>
<dbReference type="SUPFAM" id="SSF56112">
    <property type="entry name" value="Protein kinase-like (PK-like)"/>
    <property type="match status" value="1"/>
</dbReference>
<evidence type="ECO:0000259" key="15">
    <source>
        <dbReference type="PROSITE" id="PS50011"/>
    </source>
</evidence>
<dbReference type="InterPro" id="IPR017441">
    <property type="entry name" value="Protein_kinase_ATP_BS"/>
</dbReference>
<dbReference type="PROSITE" id="PS00108">
    <property type="entry name" value="PROTEIN_KINASE_ST"/>
    <property type="match status" value="1"/>
</dbReference>
<dbReference type="InterPro" id="IPR000719">
    <property type="entry name" value="Prot_kinase_dom"/>
</dbReference>
<evidence type="ECO:0000256" key="4">
    <source>
        <dbReference type="ARBA" id="ARBA00022692"/>
    </source>
</evidence>
<evidence type="ECO:0000256" key="3">
    <source>
        <dbReference type="ARBA" id="ARBA00022679"/>
    </source>
</evidence>
<evidence type="ECO:0000256" key="8">
    <source>
        <dbReference type="ARBA" id="ARBA00022840"/>
    </source>
</evidence>
<dbReference type="EMBL" id="JAJSOW010000101">
    <property type="protein sequence ID" value="KAI9180179.1"/>
    <property type="molecule type" value="Genomic_DNA"/>
</dbReference>
<dbReference type="Gene3D" id="3.30.200.20">
    <property type="entry name" value="Phosphorylase Kinase, domain 1"/>
    <property type="match status" value="1"/>
</dbReference>
<dbReference type="PROSITE" id="PS00107">
    <property type="entry name" value="PROTEIN_KINASE_ATP"/>
    <property type="match status" value="1"/>
</dbReference>
<dbReference type="PANTHER" id="PTHR34590">
    <property type="entry name" value="OS03G0124300 PROTEIN-RELATED"/>
    <property type="match status" value="1"/>
</dbReference>
<keyword evidence="7" id="KW-0418">Kinase</keyword>
<protein>
    <recommendedName>
        <fullName evidence="15">Protein kinase domain-containing protein</fullName>
    </recommendedName>
</protein>
<sequence length="915" mass="101851">MDKIHKKCLLPSYIPTILFSPLYIIFFHHLSIPVAGNSPPVYNPTETIFLYCGSSDNTPSQDGTRTWIGDIKSEYFSLHQSENNPSTTAAPSQQPPSAVDKVPYMRARLSGSQFSYTFNLTPGQKFIRLHFYDTSYPNLDRSKALFSVKAGSFTLLSNFSTSLAADDSQQEIILKEFIVNVQENQNLNIIFTPSQDYKDSYAFINGIEIVSMPLDLYYTTATRARDYPFVGQTAGRLYSLLNSNALEQVYRVNVGGSFISAEEDTGMYRTWSDDFGYLTEANPSALPVNLTLQPIFSLIHNYSAPVVVYQTARTMGKDAKVNEKYRLTWEFPVDSGFTYLVRLHFCEFQPEIKVTGNRIFQIYIDNQMAENRADVIGWGGESAGVPVYKDYAVMKGSKTNQKKQNLSIALHPAPAYMTNYSDAILNGVEIFKVDNSGSLNGSNPDPRKTPPTVVPPASGNNHSNNRKIIIAVVVVVVSSFVAVSVVLLFICRRKISKVNEYSGSHSVEKSWWSHFLSFATMTKSTKSTKSSLPSDLCSHFSLSEMKAATNNFDKVFIIGVGGFGNVYKGFLNGASGSGTTQVAIKRLNPGSQQGAHEFKTEIEMLSQLRYLHLVSLIGYCNDAGEMILVYDYMPRGTLRDHLYSSDNPPLSWNQRLQICIGAGRGLNYLHTEVKQVIIHRDVKTTNILLDEKWVAKVSDFGLSKVGPTSSTSKAHVSTAVKGSFGYLDPEYIRLQRLTEKSDVYSFGVVLCEVICARAPIIRTVDKIHKKQGNLAGWARQCYDQNGTFDQIVDPVLKGKIAPQCLKKFCEVAMNCLDDEGIKRPSMSDVVWGLEFALQLQQEYDKLGGGVPHLLDDDDDQTLINNYASSNYDSGTMFSRIGGHVLESRTMSTMTISSSDDYGFSSKDSDSKRMLV</sequence>
<feature type="transmembrane region" description="Helical" evidence="14">
    <location>
        <begin position="12"/>
        <end position="30"/>
    </location>
</feature>
<dbReference type="FunFam" id="2.60.120.430:FF:000003">
    <property type="entry name" value="FERONIA receptor-like kinase"/>
    <property type="match status" value="1"/>
</dbReference>
<accession>A0AAD5IY23</accession>
<evidence type="ECO:0000256" key="9">
    <source>
        <dbReference type="ARBA" id="ARBA00022989"/>
    </source>
</evidence>
<feature type="domain" description="Protein kinase" evidence="15">
    <location>
        <begin position="552"/>
        <end position="836"/>
    </location>
</feature>
<dbReference type="InterPro" id="IPR008271">
    <property type="entry name" value="Ser/Thr_kinase_AS"/>
</dbReference>
<dbReference type="Gene3D" id="1.10.510.10">
    <property type="entry name" value="Transferase(Phosphotransferase) domain 1"/>
    <property type="match status" value="1"/>
</dbReference>
<dbReference type="InterPro" id="IPR011009">
    <property type="entry name" value="Kinase-like_dom_sf"/>
</dbReference>